<evidence type="ECO:0000313" key="3">
    <source>
        <dbReference type="Proteomes" id="UP000008783"/>
    </source>
</evidence>
<evidence type="ECO:0000256" key="1">
    <source>
        <dbReference type="SAM" id="MobiDB-lite"/>
    </source>
</evidence>
<organism evidence="2 3">
    <name type="scientific">Puccinia graminis f. sp. tritici (strain CRL 75-36-700-3 / race SCCL)</name>
    <name type="common">Black stem rust fungus</name>
    <dbReference type="NCBI Taxonomy" id="418459"/>
    <lineage>
        <taxon>Eukaryota</taxon>
        <taxon>Fungi</taxon>
        <taxon>Dikarya</taxon>
        <taxon>Basidiomycota</taxon>
        <taxon>Pucciniomycotina</taxon>
        <taxon>Pucciniomycetes</taxon>
        <taxon>Pucciniales</taxon>
        <taxon>Pucciniaceae</taxon>
        <taxon>Puccinia</taxon>
    </lineage>
</organism>
<accession>H6QV95</accession>
<keyword evidence="3" id="KW-1185">Reference proteome</keyword>
<protein>
    <submittedName>
        <fullName evidence="2">Uncharacterized protein</fullName>
    </submittedName>
</protein>
<dbReference type="HOGENOM" id="CLU_2942849_0_0_1"/>
<evidence type="ECO:0000313" key="2">
    <source>
        <dbReference type="EMBL" id="EHS62796.1"/>
    </source>
</evidence>
<dbReference type="KEGG" id="pgr:PGTG_22691"/>
<feature type="region of interest" description="Disordered" evidence="1">
    <location>
        <begin position="15"/>
        <end position="60"/>
    </location>
</feature>
<dbReference type="VEuPathDB" id="FungiDB:PGTG_22691"/>
<proteinExistence type="predicted"/>
<dbReference type="AlphaFoldDB" id="H6QV95"/>
<dbReference type="Proteomes" id="UP000008783">
    <property type="component" value="Unassembled WGS sequence"/>
</dbReference>
<dbReference type="InParanoid" id="H6QV95"/>
<reference evidence="3" key="1">
    <citation type="journal article" date="2011" name="Proc. Natl. Acad. Sci. U.S.A.">
        <title>Obligate biotrophy features unraveled by the genomic analysis of rust fungi.</title>
        <authorList>
            <person name="Duplessis S."/>
            <person name="Cuomo C.A."/>
            <person name="Lin Y.-C."/>
            <person name="Aerts A."/>
            <person name="Tisserant E."/>
            <person name="Veneault-Fourrey C."/>
            <person name="Joly D.L."/>
            <person name="Hacquard S."/>
            <person name="Amselem J."/>
            <person name="Cantarel B.L."/>
            <person name="Chiu R."/>
            <person name="Coutinho P.M."/>
            <person name="Feau N."/>
            <person name="Field M."/>
            <person name="Frey P."/>
            <person name="Gelhaye E."/>
            <person name="Goldberg J."/>
            <person name="Grabherr M.G."/>
            <person name="Kodira C.D."/>
            <person name="Kohler A."/>
            <person name="Kuees U."/>
            <person name="Lindquist E.A."/>
            <person name="Lucas S.M."/>
            <person name="Mago R."/>
            <person name="Mauceli E."/>
            <person name="Morin E."/>
            <person name="Murat C."/>
            <person name="Pangilinan J.L."/>
            <person name="Park R."/>
            <person name="Pearson M."/>
            <person name="Quesneville H."/>
            <person name="Rouhier N."/>
            <person name="Sakthikumar S."/>
            <person name="Salamov A.A."/>
            <person name="Schmutz J."/>
            <person name="Selles B."/>
            <person name="Shapiro H."/>
            <person name="Tanguay P."/>
            <person name="Tuskan G.A."/>
            <person name="Henrissat B."/>
            <person name="Van de Peer Y."/>
            <person name="Rouze P."/>
            <person name="Ellis J.G."/>
            <person name="Dodds P.N."/>
            <person name="Schein J.E."/>
            <person name="Zhong S."/>
            <person name="Hamelin R.C."/>
            <person name="Grigoriev I.V."/>
            <person name="Szabo L.J."/>
            <person name="Martin F."/>
        </authorList>
    </citation>
    <scope>NUCLEOTIDE SEQUENCE [LARGE SCALE GENOMIC DNA]</scope>
    <source>
        <strain evidence="3">CRL 75-36-700-3 / race SCCL</strain>
    </source>
</reference>
<gene>
    <name evidence="2" type="ORF">PGTG_22691</name>
</gene>
<sequence>MVGWFVSIRPFEEAQPNPSFQRAEDTARRSTGGASLFQPGTSWYQARKKSAKQVRDRHRL</sequence>
<dbReference type="RefSeq" id="XP_003888569.1">
    <property type="nucleotide sequence ID" value="XM_003888520.1"/>
</dbReference>
<feature type="compositionally biased region" description="Basic residues" evidence="1">
    <location>
        <begin position="46"/>
        <end position="60"/>
    </location>
</feature>
<name>H6QV95_PUCGT</name>
<dbReference type="EMBL" id="DS178387">
    <property type="protein sequence ID" value="EHS62796.1"/>
    <property type="molecule type" value="Genomic_DNA"/>
</dbReference>
<dbReference type="GeneID" id="13540780"/>